<name>A0ACC1RAW9_9HYPO</name>
<sequence>MLVRQVWLLAGLMPSLGLAATANLDIWDVDKSCDGKRDFLQESMDVALEIATAGRDSLEFVKNRPDGRSDPDGYAKWKRIYKACNAVLGIKADKDGSSAQIDVAKAVFDKMVSVIPSQQNDPPDGYVTKLKNRDGAKPKLMCGDEEGPRQGQRPPQRARVPQLHPGS</sequence>
<dbReference type="Proteomes" id="UP001148629">
    <property type="component" value="Unassembled WGS sequence"/>
</dbReference>
<evidence type="ECO:0000313" key="2">
    <source>
        <dbReference type="Proteomes" id="UP001148629"/>
    </source>
</evidence>
<protein>
    <submittedName>
        <fullName evidence="1">Uncharacterized protein</fullName>
    </submittedName>
</protein>
<organism evidence="1 2">
    <name type="scientific">Fusarium decemcellulare</name>
    <dbReference type="NCBI Taxonomy" id="57161"/>
    <lineage>
        <taxon>Eukaryota</taxon>
        <taxon>Fungi</taxon>
        <taxon>Dikarya</taxon>
        <taxon>Ascomycota</taxon>
        <taxon>Pezizomycotina</taxon>
        <taxon>Sordariomycetes</taxon>
        <taxon>Hypocreomycetidae</taxon>
        <taxon>Hypocreales</taxon>
        <taxon>Nectriaceae</taxon>
        <taxon>Fusarium</taxon>
        <taxon>Fusarium decemcellulare species complex</taxon>
    </lineage>
</organism>
<reference evidence="1" key="1">
    <citation type="submission" date="2022-08" db="EMBL/GenBank/DDBJ databases">
        <title>Genome Sequence of Fusarium decemcellulare.</title>
        <authorList>
            <person name="Buettner E."/>
        </authorList>
    </citation>
    <scope>NUCLEOTIDE SEQUENCE</scope>
    <source>
        <strain evidence="1">Babe19</strain>
    </source>
</reference>
<evidence type="ECO:0000313" key="1">
    <source>
        <dbReference type="EMBL" id="KAJ3500686.1"/>
    </source>
</evidence>
<proteinExistence type="predicted"/>
<dbReference type="EMBL" id="JANRMS010005832">
    <property type="protein sequence ID" value="KAJ3500686.1"/>
    <property type="molecule type" value="Genomic_DNA"/>
</dbReference>
<gene>
    <name evidence="1" type="ORF">NM208_g17090</name>
</gene>
<comment type="caution">
    <text evidence="1">The sequence shown here is derived from an EMBL/GenBank/DDBJ whole genome shotgun (WGS) entry which is preliminary data.</text>
</comment>
<keyword evidence="2" id="KW-1185">Reference proteome</keyword>
<accession>A0ACC1RAW9</accession>